<dbReference type="GO" id="GO:0005975">
    <property type="term" value="P:carbohydrate metabolic process"/>
    <property type="evidence" value="ECO:0007669"/>
    <property type="project" value="InterPro"/>
</dbReference>
<protein>
    <submittedName>
        <fullName evidence="8">6-phospho-beta-glucosidase</fullName>
        <ecNumber evidence="8">3.2.1.86</ecNumber>
    </submittedName>
</protein>
<keyword evidence="6 8" id="KW-0326">Glycosidase</keyword>
<dbReference type="PANTHER" id="PTHR32092:SF5">
    <property type="entry name" value="6-PHOSPHO-BETA-GLUCOSIDASE"/>
    <property type="match status" value="1"/>
</dbReference>
<dbReference type="EMBL" id="JQ844205">
    <property type="protein sequence ID" value="AGS52709.1"/>
    <property type="molecule type" value="Genomic_DNA"/>
</dbReference>
<keyword evidence="5" id="KW-0464">Manganese</keyword>
<dbReference type="SUPFAM" id="SSF56327">
    <property type="entry name" value="LDH C-terminal domain-like"/>
    <property type="match status" value="1"/>
</dbReference>
<evidence type="ECO:0000313" key="8">
    <source>
        <dbReference type="EMBL" id="AGS52709.1"/>
    </source>
</evidence>
<dbReference type="GO" id="GO:0016616">
    <property type="term" value="F:oxidoreductase activity, acting on the CH-OH group of donors, NAD or NADP as acceptor"/>
    <property type="evidence" value="ECO:0007669"/>
    <property type="project" value="InterPro"/>
</dbReference>
<dbReference type="InterPro" id="IPR022616">
    <property type="entry name" value="Glyco_hydro_4_C"/>
</dbReference>
<dbReference type="PANTHER" id="PTHR32092">
    <property type="entry name" value="6-PHOSPHO-BETA-GLUCOSIDASE-RELATED"/>
    <property type="match status" value="1"/>
</dbReference>
<evidence type="ECO:0000256" key="6">
    <source>
        <dbReference type="ARBA" id="ARBA00023295"/>
    </source>
</evidence>
<name>A0A806KPP1_9BACT</name>
<feature type="domain" description="Glycosyl hydrolase family 4 C-terminal" evidence="7">
    <location>
        <begin position="11"/>
        <end position="178"/>
    </location>
</feature>
<accession>A0A806KPP1</accession>
<dbReference type="InterPro" id="IPR001088">
    <property type="entry name" value="Glyco_hydro_4"/>
</dbReference>
<organism evidence="8">
    <name type="scientific">uncultured bacterium contig00064</name>
    <dbReference type="NCBI Taxonomy" id="1181547"/>
    <lineage>
        <taxon>Bacteria</taxon>
        <taxon>environmental samples</taxon>
    </lineage>
</organism>
<evidence type="ECO:0000256" key="2">
    <source>
        <dbReference type="ARBA" id="ARBA00022723"/>
    </source>
</evidence>
<comment type="cofactor">
    <cofactor evidence="1">
        <name>NAD(+)</name>
        <dbReference type="ChEBI" id="CHEBI:57540"/>
    </cofactor>
</comment>
<dbReference type="EC" id="3.2.1.86" evidence="8"/>
<evidence type="ECO:0000259" key="7">
    <source>
        <dbReference type="Pfam" id="PF11975"/>
    </source>
</evidence>
<reference evidence="8" key="1">
    <citation type="submission" date="2012-03" db="EMBL/GenBank/DDBJ databases">
        <title>Functional metagenomics reveals considerable lignocellulase gene clusters in the gut microbiome of a wood-feeding higher termite.</title>
        <authorList>
            <person name="Liu N."/>
        </authorList>
    </citation>
    <scope>NUCLEOTIDE SEQUENCE</scope>
</reference>
<dbReference type="AlphaFoldDB" id="A0A806KPP1"/>
<sequence length="206" mass="22888">MKNVPDVHYDRELLAAIPYIPSSYLSYFYLRDQQIKHCVEAEKTRGEVCEELEASLLKQYGDPNLKEKPKELSQRGGSLYSTAAVSVVDAIENDKNEYHVVNVKNNGALPFLEDSDVVEVKCNVNRKGAFPAAVKKPDSPYVIGLMQAVKAYEKLTVRAVINGSRADALAALMIHPLIGDYQKAKGVIDEMFEVNAAYVPAQLLKK</sequence>
<evidence type="ECO:0000256" key="5">
    <source>
        <dbReference type="ARBA" id="ARBA00023211"/>
    </source>
</evidence>
<keyword evidence="4" id="KW-0520">NAD</keyword>
<proteinExistence type="predicted"/>
<dbReference type="Pfam" id="PF11975">
    <property type="entry name" value="Glyco_hydro_4C"/>
    <property type="match status" value="1"/>
</dbReference>
<evidence type="ECO:0000256" key="4">
    <source>
        <dbReference type="ARBA" id="ARBA00023027"/>
    </source>
</evidence>
<dbReference type="Gene3D" id="3.90.110.10">
    <property type="entry name" value="Lactate dehydrogenase/glycoside hydrolase, family 4, C-terminal"/>
    <property type="match status" value="1"/>
</dbReference>
<dbReference type="GO" id="GO:0046872">
    <property type="term" value="F:metal ion binding"/>
    <property type="evidence" value="ECO:0007669"/>
    <property type="project" value="UniProtKB-KW"/>
</dbReference>
<evidence type="ECO:0000256" key="3">
    <source>
        <dbReference type="ARBA" id="ARBA00022801"/>
    </source>
</evidence>
<keyword evidence="3 8" id="KW-0378">Hydrolase</keyword>
<dbReference type="GO" id="GO:0008706">
    <property type="term" value="F:6-phospho-beta-glucosidase activity"/>
    <property type="evidence" value="ECO:0007669"/>
    <property type="project" value="UniProtKB-EC"/>
</dbReference>
<dbReference type="InterPro" id="IPR015955">
    <property type="entry name" value="Lactate_DH/Glyco_Ohase_4_C"/>
</dbReference>
<keyword evidence="2" id="KW-0479">Metal-binding</keyword>
<evidence type="ECO:0000256" key="1">
    <source>
        <dbReference type="ARBA" id="ARBA00001911"/>
    </source>
</evidence>